<keyword evidence="4" id="KW-0460">Magnesium</keyword>
<evidence type="ECO:0000256" key="2">
    <source>
        <dbReference type="ARBA" id="ARBA00022723"/>
    </source>
</evidence>
<dbReference type="Pfam" id="PF13638">
    <property type="entry name" value="PIN_4"/>
    <property type="match status" value="1"/>
</dbReference>
<keyword evidence="3" id="KW-0378">Hydrolase</keyword>
<evidence type="ECO:0000313" key="6">
    <source>
        <dbReference type="EMBL" id="GGN41046.1"/>
    </source>
</evidence>
<dbReference type="GO" id="GO:0016787">
    <property type="term" value="F:hydrolase activity"/>
    <property type="evidence" value="ECO:0007669"/>
    <property type="project" value="UniProtKB-KW"/>
</dbReference>
<dbReference type="Gene3D" id="3.40.50.1010">
    <property type="entry name" value="5'-nuclease"/>
    <property type="match status" value="1"/>
</dbReference>
<dbReference type="AlphaFoldDB" id="A0A918CX20"/>
<evidence type="ECO:0000256" key="3">
    <source>
        <dbReference type="ARBA" id="ARBA00022801"/>
    </source>
</evidence>
<dbReference type="EMBL" id="BMML01000033">
    <property type="protein sequence ID" value="GGN41046.1"/>
    <property type="molecule type" value="Genomic_DNA"/>
</dbReference>
<proteinExistence type="predicted"/>
<reference evidence="6" key="1">
    <citation type="journal article" date="2014" name="Int. J. Syst. Evol. Microbiol.">
        <title>Complete genome sequence of Corynebacterium casei LMG S-19264T (=DSM 44701T), isolated from a smear-ripened cheese.</title>
        <authorList>
            <consortium name="US DOE Joint Genome Institute (JGI-PGF)"/>
            <person name="Walter F."/>
            <person name="Albersmeier A."/>
            <person name="Kalinowski J."/>
            <person name="Ruckert C."/>
        </authorList>
    </citation>
    <scope>NUCLEOTIDE SEQUENCE</scope>
    <source>
        <strain evidence="6">CGMCC 4.7110</strain>
    </source>
</reference>
<comment type="caution">
    <text evidence="6">The sequence shown here is derived from an EMBL/GenBank/DDBJ whole genome shotgun (WGS) entry which is preliminary data.</text>
</comment>
<evidence type="ECO:0000313" key="7">
    <source>
        <dbReference type="Proteomes" id="UP000653411"/>
    </source>
</evidence>
<dbReference type="GO" id="GO:0046872">
    <property type="term" value="F:metal ion binding"/>
    <property type="evidence" value="ECO:0007669"/>
    <property type="project" value="UniProtKB-KW"/>
</dbReference>
<name>A0A918CX20_9ACTN</name>
<gene>
    <name evidence="6" type="ORF">GCM10011578_088930</name>
</gene>
<evidence type="ECO:0000259" key="5">
    <source>
        <dbReference type="Pfam" id="PF13638"/>
    </source>
</evidence>
<dbReference type="InterPro" id="IPR029060">
    <property type="entry name" value="PIN-like_dom_sf"/>
</dbReference>
<evidence type="ECO:0000256" key="1">
    <source>
        <dbReference type="ARBA" id="ARBA00022722"/>
    </source>
</evidence>
<keyword evidence="2" id="KW-0479">Metal-binding</keyword>
<dbReference type="Proteomes" id="UP000653411">
    <property type="component" value="Unassembled WGS sequence"/>
</dbReference>
<reference evidence="6" key="2">
    <citation type="submission" date="2020-09" db="EMBL/GenBank/DDBJ databases">
        <authorList>
            <person name="Sun Q."/>
            <person name="Zhou Y."/>
        </authorList>
    </citation>
    <scope>NUCLEOTIDE SEQUENCE</scope>
    <source>
        <strain evidence="6">CGMCC 4.7110</strain>
    </source>
</reference>
<dbReference type="SUPFAM" id="SSF88723">
    <property type="entry name" value="PIN domain-like"/>
    <property type="match status" value="1"/>
</dbReference>
<keyword evidence="7" id="KW-1185">Reference proteome</keyword>
<keyword evidence="1" id="KW-0540">Nuclease</keyword>
<sequence>MLLRPGATCDQAVKLLESLTWHGLTDVQNAVPYIPRHVPVVRDLESDEAKAWEIAIIPVVRQYDQWTAQAAAELLETFADQAVAARLRGERYNAIVHGQFTPDRWTFLINTELNDLRTYFTEMANELRRVQDRFTGHRVRTVVLDTNDLLHCMRFDKIPWHRLFGPGTSVMIPHVVIDEIDKKSYDTHDTGVRKRARAVFALLEQTLAQIETAGRAVVNNGETVVDVLLDEPGHVRLPNNDDEIVARACLLQQAIAPAPVTVVTGDNGMRARALSWGLKAKVLNEKYKIERLSAAEKADNEQAITFEVPVEDE</sequence>
<dbReference type="InterPro" id="IPR002716">
    <property type="entry name" value="PIN_dom"/>
</dbReference>
<evidence type="ECO:0000256" key="4">
    <source>
        <dbReference type="ARBA" id="ARBA00022842"/>
    </source>
</evidence>
<feature type="domain" description="PIN" evidence="5">
    <location>
        <begin position="142"/>
        <end position="281"/>
    </location>
</feature>
<organism evidence="6 7">
    <name type="scientific">Streptomyces fuscichromogenes</name>
    <dbReference type="NCBI Taxonomy" id="1324013"/>
    <lineage>
        <taxon>Bacteria</taxon>
        <taxon>Bacillati</taxon>
        <taxon>Actinomycetota</taxon>
        <taxon>Actinomycetes</taxon>
        <taxon>Kitasatosporales</taxon>
        <taxon>Streptomycetaceae</taxon>
        <taxon>Streptomyces</taxon>
    </lineage>
</organism>
<accession>A0A918CX20</accession>
<dbReference type="GO" id="GO:0004518">
    <property type="term" value="F:nuclease activity"/>
    <property type="evidence" value="ECO:0007669"/>
    <property type="project" value="UniProtKB-KW"/>
</dbReference>
<protein>
    <recommendedName>
        <fullName evidence="5">PIN domain-containing protein</fullName>
    </recommendedName>
</protein>